<dbReference type="AlphaFoldDB" id="U4VA41"/>
<dbReference type="Proteomes" id="UP000016842">
    <property type="component" value="Unassembled WGS sequence"/>
</dbReference>
<reference evidence="1 2" key="1">
    <citation type="journal article" date="2014" name="FEMS Microbiol. Lett.">
        <title>Genome sequencing analysis reveals virulence-related gene content of Ochrobactrum intermedium strain 229E, a urease-positive strain isolated from the human gastric niche.</title>
        <authorList>
            <person name="Kulkarni G.J."/>
            <person name="Shetty S."/>
            <person name="Dharne M.S."/>
            <person name="Shouche Y.S."/>
        </authorList>
    </citation>
    <scope>NUCLEOTIDE SEQUENCE [LARGE SCALE GENOMIC DNA]</scope>
    <source>
        <strain evidence="1 2">229E</strain>
    </source>
</reference>
<comment type="caution">
    <text evidence="1">The sequence shown here is derived from an EMBL/GenBank/DDBJ whole genome shotgun (WGS) entry which is preliminary data.</text>
</comment>
<dbReference type="PATRIC" id="fig|1337887.3.peg.5499"/>
<organism evidence="1 2">
    <name type="scientific">Brucella intermedia 229E</name>
    <dbReference type="NCBI Taxonomy" id="1337887"/>
    <lineage>
        <taxon>Bacteria</taxon>
        <taxon>Pseudomonadati</taxon>
        <taxon>Pseudomonadota</taxon>
        <taxon>Alphaproteobacteria</taxon>
        <taxon>Hyphomicrobiales</taxon>
        <taxon>Brucellaceae</taxon>
        <taxon>Brucella/Ochrobactrum group</taxon>
        <taxon>Brucella</taxon>
    </lineage>
</organism>
<proteinExistence type="predicted"/>
<accession>U4VA41</accession>
<gene>
    <name evidence="1" type="ORF">Q644_10140</name>
</gene>
<evidence type="ECO:0000313" key="1">
    <source>
        <dbReference type="EMBL" id="ERL99596.1"/>
    </source>
</evidence>
<protein>
    <submittedName>
        <fullName evidence="1">Uncharacterized protein</fullName>
    </submittedName>
</protein>
<dbReference type="EMBL" id="ASXJ01000374">
    <property type="protein sequence ID" value="ERL99596.1"/>
    <property type="molecule type" value="Genomic_DNA"/>
</dbReference>
<evidence type="ECO:0000313" key="2">
    <source>
        <dbReference type="Proteomes" id="UP000016842"/>
    </source>
</evidence>
<name>U4VA41_9HYPH</name>
<sequence length="35" mass="3649">MIALEGAGAPIVALILTLQIRDCKALKSVSVVQIL</sequence>